<protein>
    <recommendedName>
        <fullName evidence="5">H15 domain-containing protein</fullName>
    </recommendedName>
</protein>
<keyword evidence="7" id="KW-1185">Reference proteome</keyword>
<dbReference type="GO" id="GO:0003677">
    <property type="term" value="F:DNA binding"/>
    <property type="evidence" value="ECO:0007669"/>
    <property type="project" value="UniProtKB-KW"/>
</dbReference>
<dbReference type="InterPro" id="IPR005818">
    <property type="entry name" value="Histone_H1/H5_H15"/>
</dbReference>
<comment type="subcellular location">
    <subcellularLocation>
        <location evidence="1">Nucleus</location>
    </subcellularLocation>
</comment>
<evidence type="ECO:0000256" key="2">
    <source>
        <dbReference type="ARBA" id="ARBA00023125"/>
    </source>
</evidence>
<organism evidence="6 7">
    <name type="scientific">Penstemon smallii</name>
    <dbReference type="NCBI Taxonomy" id="265156"/>
    <lineage>
        <taxon>Eukaryota</taxon>
        <taxon>Viridiplantae</taxon>
        <taxon>Streptophyta</taxon>
        <taxon>Embryophyta</taxon>
        <taxon>Tracheophyta</taxon>
        <taxon>Spermatophyta</taxon>
        <taxon>Magnoliopsida</taxon>
        <taxon>eudicotyledons</taxon>
        <taxon>Gunneridae</taxon>
        <taxon>Pentapetalae</taxon>
        <taxon>asterids</taxon>
        <taxon>lamiids</taxon>
        <taxon>Lamiales</taxon>
        <taxon>Plantaginaceae</taxon>
        <taxon>Cheloneae</taxon>
        <taxon>Penstemon</taxon>
    </lineage>
</organism>
<evidence type="ECO:0000256" key="1">
    <source>
        <dbReference type="ARBA" id="ARBA00004123"/>
    </source>
</evidence>
<accession>A0ABD3SIK8</accession>
<feature type="region of interest" description="Disordered" evidence="4">
    <location>
        <begin position="1"/>
        <end position="20"/>
    </location>
</feature>
<evidence type="ECO:0000313" key="7">
    <source>
        <dbReference type="Proteomes" id="UP001634393"/>
    </source>
</evidence>
<dbReference type="InterPro" id="IPR036388">
    <property type="entry name" value="WH-like_DNA-bd_sf"/>
</dbReference>
<keyword evidence="2" id="KW-0238">DNA-binding</keyword>
<dbReference type="SMART" id="SM00526">
    <property type="entry name" value="H15"/>
    <property type="match status" value="1"/>
</dbReference>
<dbReference type="AlphaFoldDB" id="A0ABD3SIK8"/>
<evidence type="ECO:0000256" key="3">
    <source>
        <dbReference type="ARBA" id="ARBA00023242"/>
    </source>
</evidence>
<dbReference type="EMBL" id="JBJXBP010000006">
    <property type="protein sequence ID" value="KAL3824261.1"/>
    <property type="molecule type" value="Genomic_DNA"/>
</dbReference>
<sequence>MESQTRSPHSSNTKIETLLQNPNNHINKKYNHKKAMKKFEQLILKLTEKIHPNKTLTPAGKTQIQDRLTQLFSQYKSPDHPPYSAMIERAVGTLNEEGGSSKESISMFLEKEYNNLPLAHLMLLEHHLEKLCESGDILLTRGNKYMLVVVG</sequence>
<dbReference type="Pfam" id="PF00538">
    <property type="entry name" value="Linker_histone"/>
    <property type="match status" value="1"/>
</dbReference>
<evidence type="ECO:0000259" key="5">
    <source>
        <dbReference type="PROSITE" id="PS51504"/>
    </source>
</evidence>
<dbReference type="Proteomes" id="UP001634393">
    <property type="component" value="Unassembled WGS sequence"/>
</dbReference>
<dbReference type="GO" id="GO:0005634">
    <property type="term" value="C:nucleus"/>
    <property type="evidence" value="ECO:0007669"/>
    <property type="project" value="UniProtKB-SubCell"/>
</dbReference>
<comment type="caution">
    <text evidence="6">The sequence shown here is derived from an EMBL/GenBank/DDBJ whole genome shotgun (WGS) entry which is preliminary data.</text>
</comment>
<name>A0ABD3SIK8_9LAMI</name>
<dbReference type="Gene3D" id="1.10.10.10">
    <property type="entry name" value="Winged helix-like DNA-binding domain superfamily/Winged helix DNA-binding domain"/>
    <property type="match status" value="1"/>
</dbReference>
<evidence type="ECO:0000256" key="4">
    <source>
        <dbReference type="SAM" id="MobiDB-lite"/>
    </source>
</evidence>
<dbReference type="PROSITE" id="PS51504">
    <property type="entry name" value="H15"/>
    <property type="match status" value="1"/>
</dbReference>
<reference evidence="6 7" key="1">
    <citation type="submission" date="2024-12" db="EMBL/GenBank/DDBJ databases">
        <title>The unique morphological basis and parallel evolutionary history of personate flowers in Penstemon.</title>
        <authorList>
            <person name="Depatie T.H."/>
            <person name="Wessinger C.A."/>
        </authorList>
    </citation>
    <scope>NUCLEOTIDE SEQUENCE [LARGE SCALE GENOMIC DNA]</scope>
    <source>
        <strain evidence="6">WTNN_2</strain>
        <tissue evidence="6">Leaf</tissue>
    </source>
</reference>
<dbReference type="InterPro" id="IPR036390">
    <property type="entry name" value="WH_DNA-bd_sf"/>
</dbReference>
<gene>
    <name evidence="6" type="ORF">ACJIZ3_020290</name>
</gene>
<dbReference type="SUPFAM" id="SSF46785">
    <property type="entry name" value="Winged helix' DNA-binding domain"/>
    <property type="match status" value="1"/>
</dbReference>
<proteinExistence type="predicted"/>
<dbReference type="PANTHER" id="PTHR11467">
    <property type="entry name" value="HISTONE H1"/>
    <property type="match status" value="1"/>
</dbReference>
<dbReference type="PANTHER" id="PTHR11467:SF109">
    <property type="entry name" value="H15 DOMAIN-CONTAINING PROTEIN"/>
    <property type="match status" value="1"/>
</dbReference>
<feature type="domain" description="H15" evidence="5">
    <location>
        <begin position="79"/>
        <end position="149"/>
    </location>
</feature>
<keyword evidence="3" id="KW-0539">Nucleus</keyword>
<evidence type="ECO:0000313" key="6">
    <source>
        <dbReference type="EMBL" id="KAL3824261.1"/>
    </source>
</evidence>